<evidence type="ECO:0000313" key="3">
    <source>
        <dbReference type="Proteomes" id="UP000184111"/>
    </source>
</evidence>
<sequence length="150" mass="16422">MSALHLVPVRARDARDFIAAWHRHHAPTIGQFFAVGAADNEGVLRAVAVAGRPVARHFDDGATLEVTRTASDGAPNANSLMYGACWRAAKSLGYRRLITYTQDGESGASLRGADWKVIAHRRPRPGWHTPSRPRTSHGTDHIARTLWEAP</sequence>
<dbReference type="InterPro" id="IPR053780">
    <property type="entry name" value="Gp66-like"/>
</dbReference>
<dbReference type="EMBL" id="FRBI01000027">
    <property type="protein sequence ID" value="SHN23044.1"/>
    <property type="molecule type" value="Genomic_DNA"/>
</dbReference>
<dbReference type="RefSeq" id="WP_073502057.1">
    <property type="nucleotide sequence ID" value="NZ_FRBI01000027.1"/>
</dbReference>
<organism evidence="2 3">
    <name type="scientific">Actinacidiphila paucisporea</name>
    <dbReference type="NCBI Taxonomy" id="310782"/>
    <lineage>
        <taxon>Bacteria</taxon>
        <taxon>Bacillati</taxon>
        <taxon>Actinomycetota</taxon>
        <taxon>Actinomycetes</taxon>
        <taxon>Kitasatosporales</taxon>
        <taxon>Streptomycetaceae</taxon>
        <taxon>Actinacidiphila</taxon>
    </lineage>
</organism>
<evidence type="ECO:0000256" key="1">
    <source>
        <dbReference type="SAM" id="MobiDB-lite"/>
    </source>
</evidence>
<evidence type="ECO:0008006" key="4">
    <source>
        <dbReference type="Google" id="ProtNLM"/>
    </source>
</evidence>
<protein>
    <recommendedName>
        <fullName evidence="4">GNAT family N-acetyltransferase</fullName>
    </recommendedName>
</protein>
<dbReference type="NCBIfam" id="NF045478">
    <property type="entry name" value="XF1762_fam"/>
    <property type="match status" value="1"/>
</dbReference>
<name>A0A1M7PYZ5_9ACTN</name>
<keyword evidence="3" id="KW-1185">Reference proteome</keyword>
<dbReference type="OrthoDB" id="1653618at2"/>
<dbReference type="Proteomes" id="UP000184111">
    <property type="component" value="Unassembled WGS sequence"/>
</dbReference>
<dbReference type="STRING" id="310782.SAMN05216499_12769"/>
<reference evidence="2 3" key="1">
    <citation type="submission" date="2016-11" db="EMBL/GenBank/DDBJ databases">
        <authorList>
            <person name="Jaros S."/>
            <person name="Januszkiewicz K."/>
            <person name="Wedrychowicz H."/>
        </authorList>
    </citation>
    <scope>NUCLEOTIDE SEQUENCE [LARGE SCALE GENOMIC DNA]</scope>
    <source>
        <strain evidence="2 3">CGMCC 4.2025</strain>
    </source>
</reference>
<proteinExistence type="predicted"/>
<dbReference type="AlphaFoldDB" id="A0A1M7PYZ5"/>
<gene>
    <name evidence="2" type="ORF">SAMN05216499_12769</name>
</gene>
<feature type="region of interest" description="Disordered" evidence="1">
    <location>
        <begin position="122"/>
        <end position="150"/>
    </location>
</feature>
<evidence type="ECO:0000313" key="2">
    <source>
        <dbReference type="EMBL" id="SHN23044.1"/>
    </source>
</evidence>
<accession>A0A1M7PYZ5</accession>